<name>A0A0N0P4T9_LEPSE</name>
<evidence type="ECO:0000313" key="5">
    <source>
        <dbReference type="EMBL" id="KPI85207.1"/>
    </source>
</evidence>
<keyword evidence="1" id="KW-0862">Zinc</keyword>
<dbReference type="VEuPathDB" id="TriTrypDB:Lsey_0203_0200"/>
<organism evidence="5 6">
    <name type="scientific">Leptomonas seymouri</name>
    <dbReference type="NCBI Taxonomy" id="5684"/>
    <lineage>
        <taxon>Eukaryota</taxon>
        <taxon>Discoba</taxon>
        <taxon>Euglenozoa</taxon>
        <taxon>Kinetoplastea</taxon>
        <taxon>Metakinetoplastina</taxon>
        <taxon>Trypanosomatida</taxon>
        <taxon>Trypanosomatidae</taxon>
        <taxon>Leishmaniinae</taxon>
        <taxon>Leptomonas</taxon>
    </lineage>
</organism>
<evidence type="ECO:0000313" key="6">
    <source>
        <dbReference type="Proteomes" id="UP000038009"/>
    </source>
</evidence>
<keyword evidence="1" id="KW-0479">Metal-binding</keyword>
<dbReference type="EMBL" id="LJSK01000203">
    <property type="protein sequence ID" value="KPI85207.1"/>
    <property type="molecule type" value="Genomic_DNA"/>
</dbReference>
<evidence type="ECO:0000256" key="2">
    <source>
        <dbReference type="SAM" id="MobiDB-lite"/>
    </source>
</evidence>
<dbReference type="PROSITE" id="PS50103">
    <property type="entry name" value="ZF_C3H1"/>
    <property type="match status" value="1"/>
</dbReference>
<dbReference type="SUPFAM" id="SSF52047">
    <property type="entry name" value="RNI-like"/>
    <property type="match status" value="1"/>
</dbReference>
<evidence type="ECO:0000256" key="3">
    <source>
        <dbReference type="SAM" id="Phobius"/>
    </source>
</evidence>
<dbReference type="OMA" id="VACQFNQ"/>
<dbReference type="OrthoDB" id="270226at2759"/>
<dbReference type="AlphaFoldDB" id="A0A0N0P4T9"/>
<evidence type="ECO:0000259" key="4">
    <source>
        <dbReference type="PROSITE" id="PS50103"/>
    </source>
</evidence>
<keyword evidence="6" id="KW-1185">Reference proteome</keyword>
<dbReference type="InterPro" id="IPR000571">
    <property type="entry name" value="Znf_CCCH"/>
</dbReference>
<keyword evidence="3" id="KW-1133">Transmembrane helix</keyword>
<feature type="domain" description="C3H1-type" evidence="4">
    <location>
        <begin position="229"/>
        <end position="255"/>
    </location>
</feature>
<dbReference type="Proteomes" id="UP000038009">
    <property type="component" value="Unassembled WGS sequence"/>
</dbReference>
<gene>
    <name evidence="5" type="ORF">ABL78_5752</name>
</gene>
<proteinExistence type="predicted"/>
<accession>A0A0N0P4T9</accession>
<dbReference type="Gene3D" id="3.80.10.10">
    <property type="entry name" value="Ribonuclease Inhibitor"/>
    <property type="match status" value="1"/>
</dbReference>
<sequence length="373" mass="40853">MEQKGRVLGAVRTLSEAVSAQVKSEEARVLVFKAVSGKSEAFGLHQLEQALCYFTNHNSEYTSVTEDEFHVLAEETLNNSIRSILVYDDFSGYFGDAEVYSLSMIFQYNLSVEALTLSGINISDESICALCEALVRSRVNFIDLSNTPLEDEAGRSIAALAHVNPYLRTVIVDDTLIAGDVLDEIDVACQFNHSNWEGSGGRMDEALFHSADLGRLKHRLQQIIRARHKKVHFCVAHLFGCCPNGDLCLYSHSLGTSGLEEVDTSLSAKISELFASGGNWEDRLPPRPSDGPSWRNPEDEVKRKPRLNKAQREHQKSKVEEEKKVAAAAAAAACARSRWVPLLNGLIGMGCGMLVVGVASAVARRIARSKGAT</sequence>
<comment type="caution">
    <text evidence="5">The sequence shown here is derived from an EMBL/GenBank/DDBJ whole genome shotgun (WGS) entry which is preliminary data.</text>
</comment>
<feature type="zinc finger region" description="C3H1-type" evidence="1">
    <location>
        <begin position="229"/>
        <end position="255"/>
    </location>
</feature>
<dbReference type="InterPro" id="IPR032675">
    <property type="entry name" value="LRR_dom_sf"/>
</dbReference>
<reference evidence="5 6" key="1">
    <citation type="journal article" date="2015" name="PLoS Pathog.">
        <title>Leptomonas seymouri: Adaptations to the Dixenous Life Cycle Analyzed by Genome Sequencing, Transcriptome Profiling and Co-infection with Leishmania donovani.</title>
        <authorList>
            <person name="Kraeva N."/>
            <person name="Butenko A."/>
            <person name="Hlavacova J."/>
            <person name="Kostygov A."/>
            <person name="Myskova J."/>
            <person name="Grybchuk D."/>
            <person name="Lestinova T."/>
            <person name="Votypka J."/>
            <person name="Volf P."/>
            <person name="Opperdoes F."/>
            <person name="Flegontov P."/>
            <person name="Lukes J."/>
            <person name="Yurchenko V."/>
        </authorList>
    </citation>
    <scope>NUCLEOTIDE SEQUENCE [LARGE SCALE GENOMIC DNA]</scope>
    <source>
        <strain evidence="5 6">ATCC 30220</strain>
    </source>
</reference>
<feature type="region of interest" description="Disordered" evidence="2">
    <location>
        <begin position="279"/>
        <end position="321"/>
    </location>
</feature>
<protein>
    <recommendedName>
        <fullName evidence="4">C3H1-type domain-containing protein</fullName>
    </recommendedName>
</protein>
<feature type="compositionally biased region" description="Basic and acidic residues" evidence="2">
    <location>
        <begin position="310"/>
        <end position="321"/>
    </location>
</feature>
<keyword evidence="3" id="KW-0472">Membrane</keyword>
<keyword evidence="3" id="KW-0812">Transmembrane</keyword>
<evidence type="ECO:0000256" key="1">
    <source>
        <dbReference type="PROSITE-ProRule" id="PRU00723"/>
    </source>
</evidence>
<dbReference type="FunFam" id="3.80.10.10:FF:002119">
    <property type="entry name" value="Uncharacterized protein"/>
    <property type="match status" value="1"/>
</dbReference>
<keyword evidence="1" id="KW-0863">Zinc-finger</keyword>
<feature type="transmembrane region" description="Helical" evidence="3">
    <location>
        <begin position="342"/>
        <end position="363"/>
    </location>
</feature>
<dbReference type="GO" id="GO:0008270">
    <property type="term" value="F:zinc ion binding"/>
    <property type="evidence" value="ECO:0007669"/>
    <property type="project" value="UniProtKB-KW"/>
</dbReference>